<dbReference type="RefSeq" id="WP_005564303.1">
    <property type="nucleotide sequence ID" value="NZ_CAJUXZ010000001.1"/>
</dbReference>
<feature type="transmembrane region" description="Helical" evidence="1">
    <location>
        <begin position="14"/>
        <end position="36"/>
    </location>
</feature>
<proteinExistence type="predicted"/>
<keyword evidence="1" id="KW-1133">Transmembrane helix</keyword>
<keyword evidence="1" id="KW-0812">Transmembrane</keyword>
<dbReference type="EMBL" id="JAPWIS010000031">
    <property type="protein sequence ID" value="MCZ4589409.1"/>
    <property type="molecule type" value="Genomic_DNA"/>
</dbReference>
<feature type="transmembrane region" description="Helical" evidence="1">
    <location>
        <begin position="48"/>
        <end position="68"/>
    </location>
</feature>
<feature type="transmembrane region" description="Helical" evidence="1">
    <location>
        <begin position="89"/>
        <end position="109"/>
    </location>
</feature>
<gene>
    <name evidence="2" type="ORF">O4328_38225</name>
    <name evidence="3" type="ORF">Q5707_23520</name>
</gene>
<evidence type="ECO:0000313" key="4">
    <source>
        <dbReference type="Proteomes" id="UP001066327"/>
    </source>
</evidence>
<dbReference type="AlphaFoldDB" id="A0AAX3Y9N7"/>
<name>A0AAX3Y9N7_RHOOP</name>
<evidence type="ECO:0000256" key="1">
    <source>
        <dbReference type="SAM" id="Phobius"/>
    </source>
</evidence>
<keyword evidence="1" id="KW-0472">Membrane</keyword>
<organism evidence="3 5">
    <name type="scientific">Rhodococcus opacus</name>
    <name type="common">Nocardia opaca</name>
    <dbReference type="NCBI Taxonomy" id="37919"/>
    <lineage>
        <taxon>Bacteria</taxon>
        <taxon>Bacillati</taxon>
        <taxon>Actinomycetota</taxon>
        <taxon>Actinomycetes</taxon>
        <taxon>Mycobacteriales</taxon>
        <taxon>Nocardiaceae</taxon>
        <taxon>Rhodococcus</taxon>
    </lineage>
</organism>
<reference evidence="2" key="1">
    <citation type="submission" date="2022-12" db="EMBL/GenBank/DDBJ databases">
        <authorList>
            <person name="Krivoruchko A.V."/>
            <person name="Elkin A."/>
        </authorList>
    </citation>
    <scope>NUCLEOTIDE SEQUENCE</scope>
    <source>
        <strain evidence="2">IEGM 249</strain>
    </source>
</reference>
<sequence length="166" mass="18412">MMIDERRETLRRKYLSLGTGELAAAAVFAAVSVVAVMPRVEIRQDSAALWSALIPLLVLLVQAGIYWLSARSWVERAPMPAALAAANRVFRIVDPGLLVVGLVGVLVWWPDHVSVAIAAVAVWVFGVLEYVNYFVVRLSYPAGRWLTMVGQWRNPRLVQDLNSATR</sequence>
<dbReference type="Proteomes" id="UP001066327">
    <property type="component" value="Unassembled WGS sequence"/>
</dbReference>
<accession>A0AAX3Y9N7</accession>
<evidence type="ECO:0000313" key="5">
    <source>
        <dbReference type="Proteomes" id="UP001231166"/>
    </source>
</evidence>
<evidence type="ECO:0000313" key="3">
    <source>
        <dbReference type="EMBL" id="WLF44869.1"/>
    </source>
</evidence>
<keyword evidence="4" id="KW-1185">Reference proteome</keyword>
<reference evidence="3" key="2">
    <citation type="submission" date="2023-07" db="EMBL/GenBank/DDBJ databases">
        <title>Genomic analysis of Rhodococcus opacus VOC-14 with glycol ethers degradation activity.</title>
        <authorList>
            <person name="Narkevich D.A."/>
            <person name="Hlushen A.M."/>
            <person name="Akhremchuk A.E."/>
            <person name="Sikolenko M.A."/>
            <person name="Valentovich L.N."/>
        </authorList>
    </citation>
    <scope>NUCLEOTIDE SEQUENCE</scope>
    <source>
        <strain evidence="3">VOC-14</strain>
    </source>
</reference>
<evidence type="ECO:0000313" key="2">
    <source>
        <dbReference type="EMBL" id="MCZ4589409.1"/>
    </source>
</evidence>
<feature type="transmembrane region" description="Helical" evidence="1">
    <location>
        <begin position="115"/>
        <end position="136"/>
    </location>
</feature>
<dbReference type="EMBL" id="CP130953">
    <property type="protein sequence ID" value="WLF44869.1"/>
    <property type="molecule type" value="Genomic_DNA"/>
</dbReference>
<protein>
    <submittedName>
        <fullName evidence="3">Uncharacterized protein</fullName>
    </submittedName>
</protein>
<dbReference type="Proteomes" id="UP001231166">
    <property type="component" value="Chromosome"/>
</dbReference>